<gene>
    <name evidence="1" type="ORF">GNE12_14695</name>
</gene>
<accession>A0ABR6SAF8</accession>
<dbReference type="RefSeq" id="WP_041456192.1">
    <property type="nucleotide sequence ID" value="NZ_JACKZP010000053.1"/>
</dbReference>
<keyword evidence="2" id="KW-1185">Reference proteome</keyword>
<evidence type="ECO:0008006" key="3">
    <source>
        <dbReference type="Google" id="ProtNLM"/>
    </source>
</evidence>
<proteinExistence type="predicted"/>
<reference evidence="1 2" key="1">
    <citation type="submission" date="2019-11" db="EMBL/GenBank/DDBJ databases">
        <title>Comparison of genomes from free-living endosymbiotic cyanobacteria isolated from Azolla.</title>
        <authorList>
            <person name="Thiel T."/>
            <person name="Pratte B."/>
        </authorList>
    </citation>
    <scope>NUCLEOTIDE SEQUENCE [LARGE SCALE GENOMIC DNA]</scope>
    <source>
        <strain evidence="1 2">N2B</strain>
    </source>
</reference>
<dbReference type="GeneID" id="58724772"/>
<dbReference type="EMBL" id="JACKZP010000053">
    <property type="protein sequence ID" value="MBC1303161.1"/>
    <property type="molecule type" value="Genomic_DNA"/>
</dbReference>
<organism evidence="1 2">
    <name type="scientific">Trichormus variabilis N2B</name>
    <dbReference type="NCBI Taxonomy" id="2681315"/>
    <lineage>
        <taxon>Bacteria</taxon>
        <taxon>Bacillati</taxon>
        <taxon>Cyanobacteriota</taxon>
        <taxon>Cyanophyceae</taxon>
        <taxon>Nostocales</taxon>
        <taxon>Nostocaceae</taxon>
        <taxon>Trichormus</taxon>
    </lineage>
</organism>
<evidence type="ECO:0000313" key="1">
    <source>
        <dbReference type="EMBL" id="MBC1303161.1"/>
    </source>
</evidence>
<comment type="caution">
    <text evidence="1">The sequence shown here is derived from an EMBL/GenBank/DDBJ whole genome shotgun (WGS) entry which is preliminary data.</text>
</comment>
<dbReference type="Proteomes" id="UP000570851">
    <property type="component" value="Unassembled WGS sequence"/>
</dbReference>
<evidence type="ECO:0000313" key="2">
    <source>
        <dbReference type="Proteomes" id="UP000570851"/>
    </source>
</evidence>
<name>A0ABR6SAF8_ANAVA</name>
<protein>
    <recommendedName>
        <fullName evidence="3">Transposase</fullName>
    </recommendedName>
</protein>
<sequence>MRVNCEELQRLFAIFSGVFLIFRKVLWEGDIFAYFLTSRRLQMQIVPLQTQDIKADTLAFLVTIGQ</sequence>